<dbReference type="GO" id="GO:0005886">
    <property type="term" value="C:plasma membrane"/>
    <property type="evidence" value="ECO:0007669"/>
    <property type="project" value="UniProtKB-SubCell"/>
</dbReference>
<dbReference type="Gene3D" id="3.40.50.1000">
    <property type="entry name" value="HAD superfamily/HAD-like"/>
    <property type="match status" value="1"/>
</dbReference>
<keyword evidence="5 12" id="KW-0479">Metal-binding</keyword>
<comment type="subcellular location">
    <subcellularLocation>
        <location evidence="1">Cell membrane</location>
        <topology evidence="1">Multi-pass membrane protein</topology>
    </subcellularLocation>
</comment>
<dbReference type="EMBL" id="JQCF01000005">
    <property type="protein sequence ID" value="KRO00084.1"/>
    <property type="molecule type" value="Genomic_DNA"/>
</dbReference>
<dbReference type="PROSITE" id="PS01229">
    <property type="entry name" value="COF_2"/>
    <property type="match status" value="1"/>
</dbReference>
<feature type="transmembrane region" description="Helical" evidence="12">
    <location>
        <begin position="90"/>
        <end position="107"/>
    </location>
</feature>
<dbReference type="SFLD" id="SFLDF00027">
    <property type="entry name" value="p-type_atpase"/>
    <property type="match status" value="1"/>
</dbReference>
<feature type="transmembrane region" description="Helical" evidence="12">
    <location>
        <begin position="573"/>
        <end position="592"/>
    </location>
</feature>
<evidence type="ECO:0000256" key="6">
    <source>
        <dbReference type="ARBA" id="ARBA00022967"/>
    </source>
</evidence>
<dbReference type="PANTHER" id="PTHR48085">
    <property type="entry name" value="CADMIUM/ZINC-TRANSPORTING ATPASE HMA2-RELATED"/>
    <property type="match status" value="1"/>
</dbReference>
<keyword evidence="12" id="KW-0067">ATP-binding</keyword>
<dbReference type="SFLD" id="SFLDG00002">
    <property type="entry name" value="C1.7:_P-type_atpase_like"/>
    <property type="match status" value="1"/>
</dbReference>
<dbReference type="Gene3D" id="3.40.1110.10">
    <property type="entry name" value="Calcium-transporting ATPase, cytoplasmic domain N"/>
    <property type="match status" value="1"/>
</dbReference>
<comment type="similarity">
    <text evidence="2 12">Belongs to the cation transport ATPase (P-type) (TC 3.A.3) family. Type IB subfamily.</text>
</comment>
<feature type="transmembrane region" description="Helical" evidence="12">
    <location>
        <begin position="237"/>
        <end position="255"/>
    </location>
</feature>
<evidence type="ECO:0000256" key="7">
    <source>
        <dbReference type="ARBA" id="ARBA00022989"/>
    </source>
</evidence>
<dbReference type="GO" id="GO:0005524">
    <property type="term" value="F:ATP binding"/>
    <property type="evidence" value="ECO:0007669"/>
    <property type="project" value="UniProtKB-UniRule"/>
</dbReference>
<evidence type="ECO:0000259" key="13">
    <source>
        <dbReference type="Pfam" id="PF00122"/>
    </source>
</evidence>
<accession>A0A0R2LDV6</accession>
<evidence type="ECO:0000313" key="15">
    <source>
        <dbReference type="Proteomes" id="UP000051006"/>
    </source>
</evidence>
<dbReference type="NCBIfam" id="TIGR01525">
    <property type="entry name" value="ATPase-IB_hvy"/>
    <property type="match status" value="1"/>
</dbReference>
<dbReference type="Pfam" id="PF00702">
    <property type="entry name" value="Hydrolase"/>
    <property type="match status" value="1"/>
</dbReference>
<dbReference type="InterPro" id="IPR023299">
    <property type="entry name" value="ATPase_P-typ_cyto_dom_N"/>
</dbReference>
<sequence length="636" mass="67578">MIKLNIWISKHQNKITAAIAILIALSLVSDYLIKLPIAATVFMIVASILGAIPIALHAFSALKNKVISIELLVTIAVIGAFIIGEYEESAVVTFLFLFGNYLEQKTLEKTRSSVKSLTKMAPTTAELVNDDGQTETVDVDDLDEGDHVLVKPGGQIPVDGKIINGTGYMNEASITGESTPAKKGIGDKVFAGSLTDNGTITVETTSVGEDTTFGKIIELVEEAQDSQSPAARFIDKFATYYTPAVLIIGILVWIFTQDFPLAITVLVLGCPGALVIGAPVSNVAGIGNGAKNGILMKGGNAVDSFAHVDTLVLDKTGTLTTGQMSVTDVDNFGEDKESMLGLLSAVEKTSDHPLGQAIVKYINDLGITKTPKLPELDTVKGQGLVGSMNDTQLLVGNERLMKANQVEITTAQRKAIDARMNDGDSVVLMAMDQKLRLVVGVNDQLRPDAKSGLQALKDAGLKRIVMLTGDNKVAAQRVADRLPIDEVHAELLPEDKVEFVKKFQKEGSTVAFVGDGINDSPSLATADIGVGMGTGTDVAIETADIILVKSSFKALAHAYVLAKKTTANTKENIIIAVGTVALLLLGLIVGVIHMGSGMFVHEISILVVIFNAMRLIKNKPAKLDSNQVLKPADQLR</sequence>
<reference evidence="14 15" key="1">
    <citation type="journal article" date="2015" name="Genome Announc.">
        <title>Expanding the biotechnology potential of lactobacilli through comparative genomics of 213 strains and associated genera.</title>
        <authorList>
            <person name="Sun Z."/>
            <person name="Harris H.M."/>
            <person name="McCann A."/>
            <person name="Guo C."/>
            <person name="Argimon S."/>
            <person name="Zhang W."/>
            <person name="Yang X."/>
            <person name="Jeffery I.B."/>
            <person name="Cooney J.C."/>
            <person name="Kagawa T.F."/>
            <person name="Liu W."/>
            <person name="Song Y."/>
            <person name="Salvetti E."/>
            <person name="Wrobel A."/>
            <person name="Rasinkangas P."/>
            <person name="Parkhill J."/>
            <person name="Rea M.C."/>
            <person name="O'Sullivan O."/>
            <person name="Ritari J."/>
            <person name="Douillard F.P."/>
            <person name="Paul Ross R."/>
            <person name="Yang R."/>
            <person name="Briner A.E."/>
            <person name="Felis G.E."/>
            <person name="de Vos W.M."/>
            <person name="Barrangou R."/>
            <person name="Klaenhammer T.R."/>
            <person name="Caufield P.W."/>
            <person name="Cui Y."/>
            <person name="Zhang H."/>
            <person name="O'Toole P.W."/>
        </authorList>
    </citation>
    <scope>NUCLEOTIDE SEQUENCE [LARGE SCALE GENOMIC DNA]</scope>
    <source>
        <strain evidence="14 15">DSM 24716</strain>
    </source>
</reference>
<dbReference type="InterPro" id="IPR023214">
    <property type="entry name" value="HAD_sf"/>
</dbReference>
<dbReference type="InterPro" id="IPR023298">
    <property type="entry name" value="ATPase_P-typ_TM_dom_sf"/>
</dbReference>
<evidence type="ECO:0000256" key="1">
    <source>
        <dbReference type="ARBA" id="ARBA00004651"/>
    </source>
</evidence>
<keyword evidence="6" id="KW-1278">Translocase</keyword>
<dbReference type="GO" id="GO:0016887">
    <property type="term" value="F:ATP hydrolysis activity"/>
    <property type="evidence" value="ECO:0007669"/>
    <property type="project" value="InterPro"/>
</dbReference>
<dbReference type="Proteomes" id="UP000051006">
    <property type="component" value="Unassembled WGS sequence"/>
</dbReference>
<keyword evidence="9 12" id="KW-0472">Membrane</keyword>
<keyword evidence="8" id="KW-0813">Transport</keyword>
<dbReference type="SUPFAM" id="SSF81665">
    <property type="entry name" value="Calcium ATPase, transmembrane domain M"/>
    <property type="match status" value="1"/>
</dbReference>
<keyword evidence="3" id="KW-0104">Cadmium</keyword>
<dbReference type="GO" id="GO:0046872">
    <property type="term" value="F:metal ion binding"/>
    <property type="evidence" value="ECO:0007669"/>
    <property type="project" value="UniProtKB-KW"/>
</dbReference>
<dbReference type="SUPFAM" id="SSF81653">
    <property type="entry name" value="Calcium ATPase, transduction domain A"/>
    <property type="match status" value="1"/>
</dbReference>
<name>A0A0R2LDV6_9LACO</name>
<evidence type="ECO:0000256" key="5">
    <source>
        <dbReference type="ARBA" id="ARBA00022723"/>
    </source>
</evidence>
<comment type="caution">
    <text evidence="14">The sequence shown here is derived from an EMBL/GenBank/DDBJ whole genome shotgun (WGS) entry which is preliminary data.</text>
</comment>
<dbReference type="CDD" id="cd02079">
    <property type="entry name" value="P-type_ATPase_HM"/>
    <property type="match status" value="1"/>
</dbReference>
<dbReference type="GO" id="GO:0008551">
    <property type="term" value="F:P-type cadmium transporter activity"/>
    <property type="evidence" value="ECO:0007669"/>
    <property type="project" value="UniProtKB-EC"/>
</dbReference>
<dbReference type="InterPro" id="IPR008250">
    <property type="entry name" value="ATPase_P-typ_transduc_dom_A_sf"/>
</dbReference>
<dbReference type="STRING" id="993692.IV57_GL002100"/>
<evidence type="ECO:0000256" key="11">
    <source>
        <dbReference type="ARBA" id="ARBA00049338"/>
    </source>
</evidence>
<dbReference type="PATRIC" id="fig|993692.3.peg.2132"/>
<dbReference type="FunFam" id="2.70.150.10:FF:000002">
    <property type="entry name" value="Copper-transporting ATPase 1, putative"/>
    <property type="match status" value="1"/>
</dbReference>
<dbReference type="InterPro" id="IPR051014">
    <property type="entry name" value="Cation_Transport_ATPase_IB"/>
</dbReference>
<dbReference type="NCBIfam" id="TIGR01494">
    <property type="entry name" value="ATPase_P-type"/>
    <property type="match status" value="1"/>
</dbReference>
<dbReference type="InterPro" id="IPR027256">
    <property type="entry name" value="P-typ_ATPase_IB"/>
</dbReference>
<evidence type="ECO:0000256" key="2">
    <source>
        <dbReference type="ARBA" id="ARBA00006024"/>
    </source>
</evidence>
<dbReference type="PANTHER" id="PTHR48085:SF5">
    <property type="entry name" value="CADMIUM_ZINC-TRANSPORTING ATPASE HMA4-RELATED"/>
    <property type="match status" value="1"/>
</dbReference>
<keyword evidence="12" id="KW-0547">Nucleotide-binding</keyword>
<dbReference type="InterPro" id="IPR018303">
    <property type="entry name" value="ATPase_P-typ_P_site"/>
</dbReference>
<feature type="transmembrane region" description="Helical" evidence="12">
    <location>
        <begin position="261"/>
        <end position="287"/>
    </location>
</feature>
<dbReference type="AlphaFoldDB" id="A0A0R2LDV6"/>
<feature type="transmembrane region" description="Helical" evidence="12">
    <location>
        <begin position="15"/>
        <end position="33"/>
    </location>
</feature>
<feature type="transmembrane region" description="Helical" evidence="12">
    <location>
        <begin position="39"/>
        <end position="59"/>
    </location>
</feature>
<keyword evidence="8" id="KW-0406">Ion transport</keyword>
<dbReference type="EC" id="7.2.2.21" evidence="10"/>
<proteinExistence type="inferred from homology"/>
<evidence type="ECO:0000256" key="12">
    <source>
        <dbReference type="RuleBase" id="RU362081"/>
    </source>
</evidence>
<dbReference type="PRINTS" id="PR00119">
    <property type="entry name" value="CATATPASE"/>
</dbReference>
<keyword evidence="15" id="KW-1185">Reference proteome</keyword>
<keyword evidence="7 12" id="KW-1133">Transmembrane helix</keyword>
<evidence type="ECO:0000256" key="10">
    <source>
        <dbReference type="ARBA" id="ARBA00039103"/>
    </source>
</evidence>
<dbReference type="InterPro" id="IPR036412">
    <property type="entry name" value="HAD-like_sf"/>
</dbReference>
<dbReference type="InterPro" id="IPR059000">
    <property type="entry name" value="ATPase_P-type_domA"/>
</dbReference>
<dbReference type="Gene3D" id="2.70.150.10">
    <property type="entry name" value="Calcium-transporting ATPase, cytoplasmic transduction domain A"/>
    <property type="match status" value="1"/>
</dbReference>
<gene>
    <name evidence="14" type="ORF">IV57_GL002100</name>
</gene>
<protein>
    <recommendedName>
        <fullName evidence="10">Cd(2+)-exporting ATPase</fullName>
        <ecNumber evidence="10">7.2.2.21</ecNumber>
    </recommendedName>
</protein>
<keyword evidence="12" id="KW-1003">Cell membrane</keyword>
<dbReference type="OrthoDB" id="9813266at2"/>
<evidence type="ECO:0000256" key="3">
    <source>
        <dbReference type="ARBA" id="ARBA00022539"/>
    </source>
</evidence>
<evidence type="ECO:0000256" key="8">
    <source>
        <dbReference type="ARBA" id="ARBA00023065"/>
    </source>
</evidence>
<dbReference type="Pfam" id="PF00122">
    <property type="entry name" value="E1-E2_ATPase"/>
    <property type="match status" value="1"/>
</dbReference>
<dbReference type="PROSITE" id="PS00154">
    <property type="entry name" value="ATPASE_E1_E2"/>
    <property type="match status" value="1"/>
</dbReference>
<evidence type="ECO:0000256" key="9">
    <source>
        <dbReference type="ARBA" id="ARBA00023136"/>
    </source>
</evidence>
<evidence type="ECO:0000313" key="14">
    <source>
        <dbReference type="EMBL" id="KRO00084.1"/>
    </source>
</evidence>
<dbReference type="InterPro" id="IPR001757">
    <property type="entry name" value="P_typ_ATPase"/>
</dbReference>
<organism evidence="14 15">
    <name type="scientific">Companilactobacillus kimchiensis</name>
    <dbReference type="NCBI Taxonomy" id="993692"/>
    <lineage>
        <taxon>Bacteria</taxon>
        <taxon>Bacillati</taxon>
        <taxon>Bacillota</taxon>
        <taxon>Bacilli</taxon>
        <taxon>Lactobacillales</taxon>
        <taxon>Lactobacillaceae</taxon>
        <taxon>Companilactobacillus</taxon>
    </lineage>
</organism>
<feature type="domain" description="P-type ATPase A" evidence="13">
    <location>
        <begin position="119"/>
        <end position="221"/>
    </location>
</feature>
<comment type="catalytic activity">
    <reaction evidence="11">
        <text>Cd(2+)(in) + ATP + H2O = Cd(2+)(out) + ADP + phosphate + H(+)</text>
        <dbReference type="Rhea" id="RHEA:12132"/>
        <dbReference type="ChEBI" id="CHEBI:15377"/>
        <dbReference type="ChEBI" id="CHEBI:15378"/>
        <dbReference type="ChEBI" id="CHEBI:30616"/>
        <dbReference type="ChEBI" id="CHEBI:43474"/>
        <dbReference type="ChEBI" id="CHEBI:48775"/>
        <dbReference type="ChEBI" id="CHEBI:456216"/>
        <dbReference type="EC" id="7.2.2.21"/>
    </reaction>
</comment>
<keyword evidence="4 12" id="KW-0812">Transmembrane</keyword>
<feature type="transmembrane region" description="Helical" evidence="12">
    <location>
        <begin position="66"/>
        <end position="84"/>
    </location>
</feature>
<dbReference type="InterPro" id="IPR044492">
    <property type="entry name" value="P_typ_ATPase_HD_dom"/>
</dbReference>
<dbReference type="SFLD" id="SFLDS00003">
    <property type="entry name" value="Haloacid_Dehalogenase"/>
    <property type="match status" value="1"/>
</dbReference>
<dbReference type="NCBIfam" id="TIGR01511">
    <property type="entry name" value="ATPase-IB1_Cu"/>
    <property type="match status" value="1"/>
</dbReference>
<evidence type="ECO:0000256" key="4">
    <source>
        <dbReference type="ARBA" id="ARBA00022692"/>
    </source>
</evidence>
<dbReference type="SUPFAM" id="SSF56784">
    <property type="entry name" value="HAD-like"/>
    <property type="match status" value="1"/>
</dbReference>
<feature type="transmembrane region" description="Helical" evidence="12">
    <location>
        <begin position="598"/>
        <end position="616"/>
    </location>
</feature>